<dbReference type="PIR" id="H69149">
    <property type="entry name" value="H69149"/>
</dbReference>
<keyword evidence="1" id="KW-1133">Transmembrane helix</keyword>
<dbReference type="STRING" id="187420.MTH_385"/>
<dbReference type="FunCoup" id="O26485">
    <property type="interactions" value="1"/>
</dbReference>
<evidence type="ECO:0000313" key="3">
    <source>
        <dbReference type="Proteomes" id="UP000005223"/>
    </source>
</evidence>
<dbReference type="EMBL" id="AE000666">
    <property type="protein sequence ID" value="AAB84891.1"/>
    <property type="molecule type" value="Genomic_DNA"/>
</dbReference>
<dbReference type="PaxDb" id="187420-MTH_385"/>
<feature type="transmembrane region" description="Helical" evidence="1">
    <location>
        <begin position="105"/>
        <end position="124"/>
    </location>
</feature>
<organism evidence="2 3">
    <name type="scientific">Methanothermobacter thermautotrophicus (strain ATCC 29096 / DSM 1053 / JCM 10044 / NBRC 100330 / Delta H)</name>
    <name type="common">Methanobacterium thermoautotrophicum</name>
    <dbReference type="NCBI Taxonomy" id="187420"/>
    <lineage>
        <taxon>Archaea</taxon>
        <taxon>Methanobacteriati</taxon>
        <taxon>Methanobacteriota</taxon>
        <taxon>Methanomada group</taxon>
        <taxon>Methanobacteria</taxon>
        <taxon>Methanobacteriales</taxon>
        <taxon>Methanobacteriaceae</taxon>
        <taxon>Methanothermobacter</taxon>
    </lineage>
</organism>
<dbReference type="PATRIC" id="fig|187420.15.peg.354"/>
<keyword evidence="1" id="KW-0812">Transmembrane</keyword>
<proteinExistence type="predicted"/>
<name>O26485_METTH</name>
<feature type="transmembrane region" description="Helical" evidence="1">
    <location>
        <begin position="71"/>
        <end position="93"/>
    </location>
</feature>
<dbReference type="HOGENOM" id="CLU_1623471_0_0_2"/>
<dbReference type="Pfam" id="PF26645">
    <property type="entry name" value="EhaB"/>
    <property type="match status" value="1"/>
</dbReference>
<feature type="transmembrane region" description="Helical" evidence="1">
    <location>
        <begin position="130"/>
        <end position="146"/>
    </location>
</feature>
<keyword evidence="1" id="KW-0472">Membrane</keyword>
<evidence type="ECO:0000256" key="1">
    <source>
        <dbReference type="SAM" id="Phobius"/>
    </source>
</evidence>
<accession>O26485</accession>
<reference evidence="2 3" key="1">
    <citation type="journal article" date="1997" name="J. Bacteriol.">
        <title>Complete genome sequence of Methanobacterium thermoautotrophicum deltaH: functional analysis and comparative genomics.</title>
        <authorList>
            <person name="Smith D.R."/>
            <person name="Doucette-Stamm L.A."/>
            <person name="Deloughery C."/>
            <person name="Lee H.-M."/>
            <person name="Dubois J."/>
            <person name="Aldredge T."/>
            <person name="Bashirzadeh R."/>
            <person name="Blakely D."/>
            <person name="Cook R."/>
            <person name="Gilbert K."/>
            <person name="Harrison D."/>
            <person name="Hoang L."/>
            <person name="Keagle P."/>
            <person name="Lumm W."/>
            <person name="Pothier B."/>
            <person name="Qiu D."/>
            <person name="Spadafora R."/>
            <person name="Vicare R."/>
            <person name="Wang Y."/>
            <person name="Wierzbowski J."/>
            <person name="Gibson R."/>
            <person name="Jiwani N."/>
            <person name="Caruso A."/>
            <person name="Bush D."/>
            <person name="Safer H."/>
            <person name="Patwell D."/>
            <person name="Prabhakar S."/>
            <person name="McDougall S."/>
            <person name="Shimer G."/>
            <person name="Goyal A."/>
            <person name="Pietrovski S."/>
            <person name="Church G.M."/>
            <person name="Daniels C.J."/>
            <person name="Mao J.-i."/>
            <person name="Rice P."/>
            <person name="Nolling J."/>
            <person name="Reeve J.N."/>
        </authorList>
    </citation>
    <scope>NUCLEOTIDE SEQUENCE [LARGE SCALE GENOMIC DNA]</scope>
    <source>
        <strain evidence="3">ATCC 29096 / DSM 1053 / JCM 10044 / NBRC 100330 / Delta H</strain>
    </source>
</reference>
<sequence>MMNELVGVAAAAAISWLNFVVIDTWMGLPEKPGVRGADYIGRDIEKRGGDLAGGFFQGNIVCSPDASAGTLLGAIGCYLIGVPEGGLVAALLVFIGNRLCADPGYAGTLGALSITVIIALASLAGMSPGLFVAGMVIAITTIQGVSHSRSSRLLGAIARRMNRYTDLK</sequence>
<dbReference type="KEGG" id="mth:MTH_385"/>
<dbReference type="InterPro" id="IPR011314">
    <property type="entry name" value="Prd_NiFe_hyd_3_EhaB"/>
</dbReference>
<evidence type="ECO:0000313" key="2">
    <source>
        <dbReference type="EMBL" id="AAB84891.1"/>
    </source>
</evidence>
<dbReference type="PIRSF" id="PIRSF019706">
    <property type="entry name" value="EhaB"/>
    <property type="match status" value="1"/>
</dbReference>
<dbReference type="EnsemblBacteria" id="AAB84891">
    <property type="protein sequence ID" value="AAB84891"/>
    <property type="gene ID" value="MTH_385"/>
</dbReference>
<dbReference type="InParanoid" id="O26485"/>
<dbReference type="Proteomes" id="UP000005223">
    <property type="component" value="Chromosome"/>
</dbReference>
<gene>
    <name evidence="2" type="ordered locus">MTH_385</name>
</gene>
<dbReference type="AlphaFoldDB" id="O26485"/>
<keyword evidence="3" id="KW-1185">Reference proteome</keyword>
<protein>
    <submittedName>
        <fullName evidence="2">Conserved protein</fullName>
    </submittedName>
</protein>